<dbReference type="Pfam" id="PF00215">
    <property type="entry name" value="OMPdecase"/>
    <property type="match status" value="1"/>
</dbReference>
<keyword evidence="12" id="KW-1185">Reference proteome</keyword>
<dbReference type="GeneID" id="9049252"/>
<dbReference type="InterPro" id="IPR001754">
    <property type="entry name" value="OMPdeCOase_dom"/>
</dbReference>
<evidence type="ECO:0000313" key="12">
    <source>
        <dbReference type="Proteomes" id="UP000007800"/>
    </source>
</evidence>
<dbReference type="InterPro" id="IPR011060">
    <property type="entry name" value="RibuloseP-bd_barrel"/>
</dbReference>
<feature type="domain" description="Orotidine 5'-phosphate decarboxylase" evidence="10">
    <location>
        <begin position="21"/>
        <end position="278"/>
    </location>
</feature>
<dbReference type="GO" id="GO:0006207">
    <property type="term" value="P:'de novo' pyrimidine nucleobase biosynthetic process"/>
    <property type="evidence" value="ECO:0007669"/>
    <property type="project" value="InterPro"/>
</dbReference>
<evidence type="ECO:0000256" key="2">
    <source>
        <dbReference type="ARBA" id="ARBA00008847"/>
    </source>
</evidence>
<gene>
    <name evidence="11" type="ORF">Pmar_PMAR006481</name>
</gene>
<comment type="pathway">
    <text evidence="1">Pyrimidine metabolism; UMP biosynthesis via de novo pathway; UMP from orotate: step 2/2.</text>
</comment>
<name>C5K9T5_PERM5</name>
<dbReference type="CDD" id="cd04725">
    <property type="entry name" value="OMP_decarboxylase_like"/>
    <property type="match status" value="1"/>
</dbReference>
<protein>
    <recommendedName>
        <fullName evidence="4">Orotidine 5'-phosphate decarboxylase</fullName>
        <ecNumber evidence="3">4.1.1.23</ecNumber>
    </recommendedName>
    <alternativeName>
        <fullName evidence="8">OMP decarboxylase</fullName>
    </alternativeName>
</protein>
<keyword evidence="6" id="KW-0665">Pyrimidine biosynthesis</keyword>
<accession>C5K9T5</accession>
<keyword evidence="5" id="KW-0210">Decarboxylase</keyword>
<dbReference type="EMBL" id="GG671513">
    <property type="protein sequence ID" value="EER18857.1"/>
    <property type="molecule type" value="Genomic_DNA"/>
</dbReference>
<sequence length="291" mass="31243">MEMTSSFFERLAERCKAKNSLLCVGLDPHISELPEPTAEAAYKFCENLVELTKDVAVAYKPNAAFFEQFGAAGWQQLERLIAHIKTSTKKTALVVGQCPRFGRDAVWQILDAKRGDIGSTAEAYAKSAYEVLGADSITVNPYMGKDSMQPFLAADQTKGVWALCKTSNKGSDDIQTCTLGDGRPVYLHVAQVALEATERGPDSVGLVVGATDIDAMRRLRQALPSGVWILAPGIGAQGGDLEAAVEAGLDLRTGMGILFPVSRGISRAADPRAAATELNRLINEARARVMP</sequence>
<comment type="similarity">
    <text evidence="2">Belongs to the OMP decarboxylase family. Type 2 subfamily.</text>
</comment>
<dbReference type="FunCoup" id="C5K9T5">
    <property type="interactions" value="105"/>
</dbReference>
<dbReference type="PANTHER" id="PTHR43375">
    <property type="entry name" value="OROTIDINE 5'-PHOSPHATE DECARBOXYLASE"/>
    <property type="match status" value="1"/>
</dbReference>
<dbReference type="GO" id="GO:0004590">
    <property type="term" value="F:orotidine-5'-phosphate decarboxylase activity"/>
    <property type="evidence" value="ECO:0007669"/>
    <property type="project" value="UniProtKB-EC"/>
</dbReference>
<dbReference type="NCBIfam" id="TIGR02127">
    <property type="entry name" value="pyrF_sub2"/>
    <property type="match status" value="1"/>
</dbReference>
<dbReference type="InterPro" id="IPR011995">
    <property type="entry name" value="OMPdecase_type-2"/>
</dbReference>
<keyword evidence="7" id="KW-0456">Lyase</keyword>
<evidence type="ECO:0000256" key="6">
    <source>
        <dbReference type="ARBA" id="ARBA00022975"/>
    </source>
</evidence>
<organism evidence="12">
    <name type="scientific">Perkinsus marinus (strain ATCC 50983 / TXsc)</name>
    <dbReference type="NCBI Taxonomy" id="423536"/>
    <lineage>
        <taxon>Eukaryota</taxon>
        <taxon>Sar</taxon>
        <taxon>Alveolata</taxon>
        <taxon>Perkinsozoa</taxon>
        <taxon>Perkinsea</taxon>
        <taxon>Perkinsida</taxon>
        <taxon>Perkinsidae</taxon>
        <taxon>Perkinsus</taxon>
    </lineage>
</organism>
<comment type="catalytic activity">
    <reaction evidence="9">
        <text>orotidine 5'-phosphate + H(+) = UMP + CO2</text>
        <dbReference type="Rhea" id="RHEA:11596"/>
        <dbReference type="ChEBI" id="CHEBI:15378"/>
        <dbReference type="ChEBI" id="CHEBI:16526"/>
        <dbReference type="ChEBI" id="CHEBI:57538"/>
        <dbReference type="ChEBI" id="CHEBI:57865"/>
        <dbReference type="EC" id="4.1.1.23"/>
    </reaction>
</comment>
<proteinExistence type="inferred from homology"/>
<reference evidence="11 12" key="1">
    <citation type="submission" date="2008-07" db="EMBL/GenBank/DDBJ databases">
        <authorList>
            <person name="El-Sayed N."/>
            <person name="Caler E."/>
            <person name="Inman J."/>
            <person name="Amedeo P."/>
            <person name="Hass B."/>
            <person name="Wortman J."/>
        </authorList>
    </citation>
    <scope>NUCLEOTIDE SEQUENCE [LARGE SCALE GENOMIC DNA]</scope>
    <source>
        <strain evidence="12">ATCC 50983 / TXsc</strain>
    </source>
</reference>
<evidence type="ECO:0000256" key="7">
    <source>
        <dbReference type="ARBA" id="ARBA00023239"/>
    </source>
</evidence>
<evidence type="ECO:0000256" key="8">
    <source>
        <dbReference type="ARBA" id="ARBA00033428"/>
    </source>
</evidence>
<dbReference type="PANTHER" id="PTHR43375:SF1">
    <property type="entry name" value="OROTIDINE 5'-PHOSPHATE DECARBOXYLASE"/>
    <property type="match status" value="1"/>
</dbReference>
<dbReference type="AlphaFoldDB" id="C5K9T5"/>
<evidence type="ECO:0000313" key="11">
    <source>
        <dbReference type="EMBL" id="EER18857.1"/>
    </source>
</evidence>
<dbReference type="OMA" id="QSAFFER"/>
<evidence type="ECO:0000256" key="1">
    <source>
        <dbReference type="ARBA" id="ARBA00004861"/>
    </source>
</evidence>
<dbReference type="SUPFAM" id="SSF51366">
    <property type="entry name" value="Ribulose-phoshate binding barrel"/>
    <property type="match status" value="1"/>
</dbReference>
<evidence type="ECO:0000256" key="4">
    <source>
        <dbReference type="ARBA" id="ARBA00021923"/>
    </source>
</evidence>
<dbReference type="InterPro" id="IPR013785">
    <property type="entry name" value="Aldolase_TIM"/>
</dbReference>
<evidence type="ECO:0000256" key="9">
    <source>
        <dbReference type="ARBA" id="ARBA00049157"/>
    </source>
</evidence>
<dbReference type="RefSeq" id="XP_002787061.1">
    <property type="nucleotide sequence ID" value="XM_002787015.1"/>
</dbReference>
<dbReference type="GO" id="GO:0044205">
    <property type="term" value="P:'de novo' UMP biosynthetic process"/>
    <property type="evidence" value="ECO:0007669"/>
    <property type="project" value="UniProtKB-UniPathway"/>
</dbReference>
<dbReference type="OrthoDB" id="5553476at2759"/>
<evidence type="ECO:0000259" key="10">
    <source>
        <dbReference type="SMART" id="SM00934"/>
    </source>
</evidence>
<dbReference type="SMART" id="SM00934">
    <property type="entry name" value="OMPdecase"/>
    <property type="match status" value="1"/>
</dbReference>
<dbReference type="InParanoid" id="C5K9T5"/>
<dbReference type="Gene3D" id="3.20.20.70">
    <property type="entry name" value="Aldolase class I"/>
    <property type="match status" value="1"/>
</dbReference>
<dbReference type="UniPathway" id="UPA00070">
    <property type="reaction ID" value="UER00120"/>
</dbReference>
<evidence type="ECO:0000256" key="5">
    <source>
        <dbReference type="ARBA" id="ARBA00022793"/>
    </source>
</evidence>
<evidence type="ECO:0000256" key="3">
    <source>
        <dbReference type="ARBA" id="ARBA00012321"/>
    </source>
</evidence>
<dbReference type="EC" id="4.1.1.23" evidence="3"/>
<dbReference type="Proteomes" id="UP000007800">
    <property type="component" value="Unassembled WGS sequence"/>
</dbReference>